<reference evidence="1" key="1">
    <citation type="submission" date="2014-11" db="EMBL/GenBank/DDBJ databases">
        <authorList>
            <person name="Amaro Gonzalez C."/>
        </authorList>
    </citation>
    <scope>NUCLEOTIDE SEQUENCE</scope>
</reference>
<accession>A0A0E9PYB2</accession>
<protein>
    <submittedName>
        <fullName evidence="1">Uncharacterized protein</fullName>
    </submittedName>
</protein>
<sequence>MSPCFSPGIGCQTRFRHVTLRNVGDAIPTLPW</sequence>
<evidence type="ECO:0000313" key="1">
    <source>
        <dbReference type="EMBL" id="JAH09626.1"/>
    </source>
</evidence>
<proteinExistence type="predicted"/>
<name>A0A0E9PYB2_ANGAN</name>
<reference evidence="1" key="2">
    <citation type="journal article" date="2015" name="Fish Shellfish Immunol.">
        <title>Early steps in the European eel (Anguilla anguilla)-Vibrio vulnificus interaction in the gills: Role of the RtxA13 toxin.</title>
        <authorList>
            <person name="Callol A."/>
            <person name="Pajuelo D."/>
            <person name="Ebbesson L."/>
            <person name="Teles M."/>
            <person name="MacKenzie S."/>
            <person name="Amaro C."/>
        </authorList>
    </citation>
    <scope>NUCLEOTIDE SEQUENCE</scope>
</reference>
<dbReference type="EMBL" id="GBXM01098951">
    <property type="protein sequence ID" value="JAH09626.1"/>
    <property type="molecule type" value="Transcribed_RNA"/>
</dbReference>
<organism evidence="1">
    <name type="scientific">Anguilla anguilla</name>
    <name type="common">European freshwater eel</name>
    <name type="synonym">Muraena anguilla</name>
    <dbReference type="NCBI Taxonomy" id="7936"/>
    <lineage>
        <taxon>Eukaryota</taxon>
        <taxon>Metazoa</taxon>
        <taxon>Chordata</taxon>
        <taxon>Craniata</taxon>
        <taxon>Vertebrata</taxon>
        <taxon>Euteleostomi</taxon>
        <taxon>Actinopterygii</taxon>
        <taxon>Neopterygii</taxon>
        <taxon>Teleostei</taxon>
        <taxon>Anguilliformes</taxon>
        <taxon>Anguillidae</taxon>
        <taxon>Anguilla</taxon>
    </lineage>
</organism>
<dbReference type="AlphaFoldDB" id="A0A0E9PYB2"/>